<keyword evidence="4" id="KW-0677">Repeat</keyword>
<name>A0A9P7Y8F3_9HELO</name>
<feature type="compositionally biased region" description="Low complexity" evidence="7">
    <location>
        <begin position="202"/>
        <end position="212"/>
    </location>
</feature>
<dbReference type="PANTHER" id="PTHR18359:SF0">
    <property type="entry name" value="U3 SMALL NUCLEOLAR RNA-ASSOCIATED PROTEIN 18 HOMOLOG"/>
    <property type="match status" value="1"/>
</dbReference>
<dbReference type="FunFam" id="2.130.10.10:FF:000549">
    <property type="entry name" value="Small nucleolar ribonucleoprotein complex subunit"/>
    <property type="match status" value="1"/>
</dbReference>
<dbReference type="OrthoDB" id="1935146at2759"/>
<dbReference type="PANTHER" id="PTHR18359">
    <property type="entry name" value="WD-REPEAT PROTEIN-RELATED"/>
    <property type="match status" value="1"/>
</dbReference>
<dbReference type="SUPFAM" id="SSF50978">
    <property type="entry name" value="WD40 repeat-like"/>
    <property type="match status" value="1"/>
</dbReference>
<feature type="compositionally biased region" description="Basic and acidic residues" evidence="7">
    <location>
        <begin position="14"/>
        <end position="24"/>
    </location>
</feature>
<keyword evidence="3" id="KW-0853">WD repeat</keyword>
<dbReference type="GO" id="GO:0006364">
    <property type="term" value="P:rRNA processing"/>
    <property type="evidence" value="ECO:0007669"/>
    <property type="project" value="UniProtKB-KW"/>
</dbReference>
<evidence type="ECO:0000256" key="1">
    <source>
        <dbReference type="ARBA" id="ARBA00004604"/>
    </source>
</evidence>
<dbReference type="InterPro" id="IPR015943">
    <property type="entry name" value="WD40/YVTN_repeat-like_dom_sf"/>
</dbReference>
<dbReference type="Proteomes" id="UP000824998">
    <property type="component" value="Unassembled WGS sequence"/>
</dbReference>
<dbReference type="InterPro" id="IPR045161">
    <property type="entry name" value="Utp18"/>
</dbReference>
<dbReference type="GO" id="GO:0032040">
    <property type="term" value="C:small-subunit processome"/>
    <property type="evidence" value="ECO:0007669"/>
    <property type="project" value="TreeGrafter"/>
</dbReference>
<protein>
    <submittedName>
        <fullName evidence="8">U3 small nucleolar RNA-associated protein-like protein</fullName>
    </submittedName>
</protein>
<gene>
    <name evidence="8" type="ORF">BJ875DRAFT_248736</name>
</gene>
<dbReference type="SMART" id="SM00320">
    <property type="entry name" value="WD40"/>
    <property type="match status" value="4"/>
</dbReference>
<evidence type="ECO:0000256" key="3">
    <source>
        <dbReference type="ARBA" id="ARBA00022574"/>
    </source>
</evidence>
<sequence length="594" mass="65550">MAPRQRSRKSSQGGRRDDVPRDKSPPIPQRPRKPAATKDREREPDFEKDAEEEELDRLVLGNGNGVAFEAELDRMDEGDAQSDQSADETEDVDAGLENVDDTDLFFLDSGPTPVAPRTLVTRVASNGEEAADAPAWEDSDDDRLTISLANNTRLRKLRVNENDDSVSGREYSRRLRRQFERINPVPEWATDAMPPAKRQRRSSAASYSSSSSNEMDVDEADLSTLPLARLLQNAGSLTRAPIPTNKRPKLRPEVIDIQRSRDIPLVQPSAITSLSFHPEYPVILSSGPASTLYLHHIAPAAHPTPNPLLTSVHIRGNPLYTSAFLRPHGDKIFFAGRRPHFHTWDMPSGTVQKVTRVYGHKDEQKTMEKFKLSPCGKYMAVVGSAKKGGGIINVLDAASTQWVASARIEGNNGVADFSWWRDGMGMTIVGKGGEVGEWSVESRSFITRWIDDGYSPTVVTMGGKNGPKSLGGDRWIVIGSQSGIVNIYDRRNFISPKGEVAIPERPLPAKSFGQFTKPTSHLEISPDGQILVFSAGLKKNALRLVHLPSCTVYKNWPTDQTPLGRVSSVAFSQQSDMLAVANDQGKIRLFEIRA</sequence>
<dbReference type="Gene3D" id="2.130.10.10">
    <property type="entry name" value="YVTN repeat-like/Quinoprotein amine dehydrogenase"/>
    <property type="match status" value="1"/>
</dbReference>
<evidence type="ECO:0000313" key="8">
    <source>
        <dbReference type="EMBL" id="KAG9228350.1"/>
    </source>
</evidence>
<accession>A0A9P7Y8F3</accession>
<keyword evidence="5" id="KW-0539">Nucleus</keyword>
<evidence type="ECO:0000256" key="4">
    <source>
        <dbReference type="ARBA" id="ARBA00022737"/>
    </source>
</evidence>
<dbReference type="InterPro" id="IPR036322">
    <property type="entry name" value="WD40_repeat_dom_sf"/>
</dbReference>
<dbReference type="GO" id="GO:0034388">
    <property type="term" value="C:Pwp2p-containing subcomplex of 90S preribosome"/>
    <property type="evidence" value="ECO:0007669"/>
    <property type="project" value="TreeGrafter"/>
</dbReference>
<keyword evidence="9" id="KW-1185">Reference proteome</keyword>
<evidence type="ECO:0000256" key="2">
    <source>
        <dbReference type="ARBA" id="ARBA00022552"/>
    </source>
</evidence>
<evidence type="ECO:0000256" key="5">
    <source>
        <dbReference type="ARBA" id="ARBA00023242"/>
    </source>
</evidence>
<evidence type="ECO:0000313" key="9">
    <source>
        <dbReference type="Proteomes" id="UP000824998"/>
    </source>
</evidence>
<evidence type="ECO:0000256" key="7">
    <source>
        <dbReference type="SAM" id="MobiDB-lite"/>
    </source>
</evidence>
<comment type="similarity">
    <text evidence="6">Belongs to the WD repeat UTP18 family.</text>
</comment>
<feature type="compositionally biased region" description="Basic and acidic residues" evidence="7">
    <location>
        <begin position="36"/>
        <end position="47"/>
    </location>
</feature>
<feature type="region of interest" description="Disordered" evidence="7">
    <location>
        <begin position="186"/>
        <end position="219"/>
    </location>
</feature>
<proteinExistence type="inferred from homology"/>
<dbReference type="InterPro" id="IPR001680">
    <property type="entry name" value="WD40_rpt"/>
</dbReference>
<feature type="region of interest" description="Disordered" evidence="7">
    <location>
        <begin position="1"/>
        <end position="97"/>
    </location>
</feature>
<evidence type="ECO:0000256" key="6">
    <source>
        <dbReference type="ARBA" id="ARBA00025767"/>
    </source>
</evidence>
<dbReference type="AlphaFoldDB" id="A0A9P7Y8F3"/>
<feature type="compositionally biased region" description="Acidic residues" evidence="7">
    <location>
        <begin position="78"/>
        <end position="97"/>
    </location>
</feature>
<organism evidence="8 9">
    <name type="scientific">Amylocarpus encephaloides</name>
    <dbReference type="NCBI Taxonomy" id="45428"/>
    <lineage>
        <taxon>Eukaryota</taxon>
        <taxon>Fungi</taxon>
        <taxon>Dikarya</taxon>
        <taxon>Ascomycota</taxon>
        <taxon>Pezizomycotina</taxon>
        <taxon>Leotiomycetes</taxon>
        <taxon>Helotiales</taxon>
        <taxon>Helotiales incertae sedis</taxon>
        <taxon>Amylocarpus</taxon>
    </lineage>
</organism>
<reference evidence="8" key="1">
    <citation type="journal article" date="2021" name="IMA Fungus">
        <title>Genomic characterization of three marine fungi, including Emericellopsis atlantica sp. nov. with signatures of a generalist lifestyle and marine biomass degradation.</title>
        <authorList>
            <person name="Hagestad O.C."/>
            <person name="Hou L."/>
            <person name="Andersen J.H."/>
            <person name="Hansen E.H."/>
            <person name="Altermark B."/>
            <person name="Li C."/>
            <person name="Kuhnert E."/>
            <person name="Cox R.J."/>
            <person name="Crous P.W."/>
            <person name="Spatafora J.W."/>
            <person name="Lail K."/>
            <person name="Amirebrahimi M."/>
            <person name="Lipzen A."/>
            <person name="Pangilinan J."/>
            <person name="Andreopoulos W."/>
            <person name="Hayes R.D."/>
            <person name="Ng V."/>
            <person name="Grigoriev I.V."/>
            <person name="Jackson S.A."/>
            <person name="Sutton T.D.S."/>
            <person name="Dobson A.D.W."/>
            <person name="Rama T."/>
        </authorList>
    </citation>
    <scope>NUCLEOTIDE SEQUENCE</scope>
    <source>
        <strain evidence="8">TRa018bII</strain>
    </source>
</reference>
<comment type="caution">
    <text evidence="8">The sequence shown here is derived from an EMBL/GenBank/DDBJ whole genome shotgun (WGS) entry which is preliminary data.</text>
</comment>
<keyword evidence="2" id="KW-0698">rRNA processing</keyword>
<comment type="subcellular location">
    <subcellularLocation>
        <location evidence="1">Nucleus</location>
        <location evidence="1">Nucleolus</location>
    </subcellularLocation>
</comment>
<dbReference type="EMBL" id="MU251968">
    <property type="protein sequence ID" value="KAG9228350.1"/>
    <property type="molecule type" value="Genomic_DNA"/>
</dbReference>